<keyword evidence="1" id="KW-0472">Membrane</keyword>
<accession>A0ABY6MVC8</accession>
<dbReference type="Proteomes" id="UP001163266">
    <property type="component" value="Chromosome"/>
</dbReference>
<feature type="transmembrane region" description="Helical" evidence="1">
    <location>
        <begin position="26"/>
        <end position="46"/>
    </location>
</feature>
<gene>
    <name evidence="2" type="ORF">OMP39_05165</name>
</gene>
<dbReference type="EMBL" id="CP110257">
    <property type="protein sequence ID" value="UZD55973.1"/>
    <property type="molecule type" value="Genomic_DNA"/>
</dbReference>
<protein>
    <submittedName>
        <fullName evidence="2">Uncharacterized protein</fullName>
    </submittedName>
</protein>
<keyword evidence="1" id="KW-1133">Transmembrane helix</keyword>
<keyword evidence="3" id="KW-1185">Reference proteome</keyword>
<name>A0ABY6MVC8_9BURK</name>
<organism evidence="2 3">
    <name type="scientific">Caldimonas aquatica</name>
    <dbReference type="NCBI Taxonomy" id="376175"/>
    <lineage>
        <taxon>Bacteria</taxon>
        <taxon>Pseudomonadati</taxon>
        <taxon>Pseudomonadota</taxon>
        <taxon>Betaproteobacteria</taxon>
        <taxon>Burkholderiales</taxon>
        <taxon>Sphaerotilaceae</taxon>
        <taxon>Caldimonas</taxon>
    </lineage>
</organism>
<evidence type="ECO:0000313" key="3">
    <source>
        <dbReference type="Proteomes" id="UP001163266"/>
    </source>
</evidence>
<evidence type="ECO:0000313" key="2">
    <source>
        <dbReference type="EMBL" id="UZD55973.1"/>
    </source>
</evidence>
<sequence>MNLHQMQALKRWHVVHRDDHPVEYRVYDAVLTAWVLGWVGVPAALLLAPWHLMPLCLLCSLAPELYVSWRARMHERHRLRCDWLDALARADR</sequence>
<proteinExistence type="predicted"/>
<keyword evidence="1" id="KW-0812">Transmembrane</keyword>
<evidence type="ECO:0000256" key="1">
    <source>
        <dbReference type="SAM" id="Phobius"/>
    </source>
</evidence>
<dbReference type="RefSeq" id="WP_264893726.1">
    <property type="nucleotide sequence ID" value="NZ_CP110257.1"/>
</dbReference>
<reference evidence="2" key="1">
    <citation type="submission" date="2022-10" db="EMBL/GenBank/DDBJ databases">
        <title>Complete genome sequence of Schlegelella aquatica LMG 23380.</title>
        <authorList>
            <person name="Musilova J."/>
            <person name="Kourilova X."/>
            <person name="Bezdicek M."/>
            <person name="Hermankova K."/>
            <person name="Obruca S."/>
            <person name="Sedlar K."/>
        </authorList>
    </citation>
    <scope>NUCLEOTIDE SEQUENCE</scope>
    <source>
        <strain evidence="2">LMG 23380</strain>
    </source>
</reference>